<accession>A0AAJ5ZAQ3</accession>
<sequence length="52" mass="6034">MTNENCEFEEWHAFLCQHAAAKGGSAEDADAWRQDYDDGKTPEEAWRDEWGE</sequence>
<evidence type="ECO:0000313" key="2">
    <source>
        <dbReference type="EMBL" id="WFG00150.1"/>
    </source>
</evidence>
<evidence type="ECO:0000256" key="1">
    <source>
        <dbReference type="SAM" id="MobiDB-lite"/>
    </source>
</evidence>
<dbReference type="AlphaFoldDB" id="A0AAJ5ZAQ3"/>
<reference evidence="2" key="1">
    <citation type="submission" date="2023-03" db="EMBL/GenBank/DDBJ databases">
        <title>Aeromonas caviae strain AC1520.</title>
        <authorList>
            <person name="Xie T."/>
            <person name="Zhang Q."/>
            <person name="Deng J."/>
            <person name="Li X."/>
        </authorList>
    </citation>
    <scope>NUCLEOTIDE SEQUENCE</scope>
    <source>
        <strain evidence="2">AC1520</strain>
        <plasmid evidence="2">pAC1520</plasmid>
    </source>
</reference>
<proteinExistence type="predicted"/>
<feature type="compositionally biased region" description="Basic and acidic residues" evidence="1">
    <location>
        <begin position="30"/>
        <end position="52"/>
    </location>
</feature>
<dbReference type="EMBL" id="CP120943">
    <property type="protein sequence ID" value="WFG00150.1"/>
    <property type="molecule type" value="Genomic_DNA"/>
</dbReference>
<dbReference type="Proteomes" id="UP001218423">
    <property type="component" value="Plasmid pAC1520"/>
</dbReference>
<keyword evidence="2" id="KW-0614">Plasmid</keyword>
<name>A0AAJ5ZAQ3_AERCA</name>
<organism evidence="2 3">
    <name type="scientific">Aeromonas caviae</name>
    <name type="common">Aeromonas punctata</name>
    <dbReference type="NCBI Taxonomy" id="648"/>
    <lineage>
        <taxon>Bacteria</taxon>
        <taxon>Pseudomonadati</taxon>
        <taxon>Pseudomonadota</taxon>
        <taxon>Gammaproteobacteria</taxon>
        <taxon>Aeromonadales</taxon>
        <taxon>Aeromonadaceae</taxon>
        <taxon>Aeromonas</taxon>
    </lineage>
</organism>
<evidence type="ECO:0000313" key="3">
    <source>
        <dbReference type="Proteomes" id="UP001218423"/>
    </source>
</evidence>
<geneLocation type="plasmid" evidence="2 3">
    <name>pAC1520</name>
</geneLocation>
<feature type="region of interest" description="Disordered" evidence="1">
    <location>
        <begin position="23"/>
        <end position="52"/>
    </location>
</feature>
<gene>
    <name evidence="2" type="ORF">P5S46_21895</name>
</gene>
<protein>
    <submittedName>
        <fullName evidence="2">Uncharacterized protein</fullName>
    </submittedName>
</protein>
<dbReference type="RefSeq" id="WP_277857160.1">
    <property type="nucleotide sequence ID" value="NZ_CP120943.1"/>
</dbReference>